<reference evidence="5" key="2">
    <citation type="journal article" date="2021" name="Genome Biol. Evol.">
        <title>Developing a high-quality reference genome for a parasitic bivalve with doubly uniparental inheritance (Bivalvia: Unionida).</title>
        <authorList>
            <person name="Smith C.H."/>
        </authorList>
    </citation>
    <scope>NUCLEOTIDE SEQUENCE</scope>
    <source>
        <strain evidence="5">CHS0354</strain>
        <tissue evidence="5">Mantle</tissue>
    </source>
</reference>
<evidence type="ECO:0000313" key="5">
    <source>
        <dbReference type="EMBL" id="KAK3609047.1"/>
    </source>
</evidence>
<dbReference type="Pfam" id="PF01097">
    <property type="entry name" value="Defensin_2"/>
    <property type="match status" value="1"/>
</dbReference>
<evidence type="ECO:0000313" key="6">
    <source>
        <dbReference type="Proteomes" id="UP001195483"/>
    </source>
</evidence>
<comment type="caution">
    <text evidence="5">The sequence shown here is derived from an EMBL/GenBank/DDBJ whole genome shotgun (WGS) entry which is preliminary data.</text>
</comment>
<gene>
    <name evidence="5" type="ORF">CHS0354_018597</name>
</gene>
<dbReference type="Proteomes" id="UP001195483">
    <property type="component" value="Unassembled WGS sequence"/>
</dbReference>
<evidence type="ECO:0000256" key="3">
    <source>
        <dbReference type="SAM" id="SignalP"/>
    </source>
</evidence>
<accession>A0AAE0WD12</accession>
<dbReference type="Gene3D" id="3.30.30.10">
    <property type="entry name" value="Knottin, scorpion toxin-like"/>
    <property type="match status" value="1"/>
</dbReference>
<name>A0AAE0WD12_9BIVA</name>
<dbReference type="InterPro" id="IPR036574">
    <property type="entry name" value="Scorpion_toxin-like_sf"/>
</dbReference>
<keyword evidence="6" id="KW-1185">Reference proteome</keyword>
<reference evidence="5" key="1">
    <citation type="journal article" date="2021" name="Genome Biol. Evol.">
        <title>A High-Quality Reference Genome for a Parasitic Bivalve with Doubly Uniparental Inheritance (Bivalvia: Unionida).</title>
        <authorList>
            <person name="Smith C.H."/>
        </authorList>
    </citation>
    <scope>NUCLEOTIDE SEQUENCE</scope>
    <source>
        <strain evidence="5">CHS0354</strain>
    </source>
</reference>
<organism evidence="5 6">
    <name type="scientific">Potamilus streckersoni</name>
    <dbReference type="NCBI Taxonomy" id="2493646"/>
    <lineage>
        <taxon>Eukaryota</taxon>
        <taxon>Metazoa</taxon>
        <taxon>Spiralia</taxon>
        <taxon>Lophotrochozoa</taxon>
        <taxon>Mollusca</taxon>
        <taxon>Bivalvia</taxon>
        <taxon>Autobranchia</taxon>
        <taxon>Heteroconchia</taxon>
        <taxon>Palaeoheterodonta</taxon>
        <taxon>Unionida</taxon>
        <taxon>Unionoidea</taxon>
        <taxon>Unionidae</taxon>
        <taxon>Ambleminae</taxon>
        <taxon>Lampsilini</taxon>
        <taxon>Potamilus</taxon>
    </lineage>
</organism>
<dbReference type="EMBL" id="JAEAOA010001145">
    <property type="protein sequence ID" value="KAK3609047.1"/>
    <property type="molecule type" value="Genomic_DNA"/>
</dbReference>
<keyword evidence="3" id="KW-0732">Signal</keyword>
<reference evidence="5" key="3">
    <citation type="submission" date="2023-05" db="EMBL/GenBank/DDBJ databases">
        <authorList>
            <person name="Smith C.H."/>
        </authorList>
    </citation>
    <scope>NUCLEOTIDE SEQUENCE</scope>
    <source>
        <strain evidence="5">CHS0354</strain>
        <tissue evidence="5">Mantle</tissue>
    </source>
</reference>
<evidence type="ECO:0000256" key="1">
    <source>
        <dbReference type="ARBA" id="ARBA00023157"/>
    </source>
</evidence>
<feature type="compositionally biased region" description="Low complexity" evidence="2">
    <location>
        <begin position="77"/>
        <end position="95"/>
    </location>
</feature>
<dbReference type="SUPFAM" id="SSF57095">
    <property type="entry name" value="Scorpion toxin-like"/>
    <property type="match status" value="1"/>
</dbReference>
<feature type="domain" description="Invertebrate defensins family profile" evidence="4">
    <location>
        <begin position="24"/>
        <end position="62"/>
    </location>
</feature>
<keyword evidence="1" id="KW-1015">Disulfide bond</keyword>
<feature type="signal peptide" evidence="3">
    <location>
        <begin position="1"/>
        <end position="23"/>
    </location>
</feature>
<dbReference type="PROSITE" id="PS51378">
    <property type="entry name" value="INVERT_DEFENSINS"/>
    <property type="match status" value="1"/>
</dbReference>
<dbReference type="GO" id="GO:0006952">
    <property type="term" value="P:defense response"/>
    <property type="evidence" value="ECO:0007669"/>
    <property type="project" value="InterPro"/>
</dbReference>
<proteinExistence type="predicted"/>
<evidence type="ECO:0000259" key="4">
    <source>
        <dbReference type="PROSITE" id="PS51378"/>
    </source>
</evidence>
<dbReference type="AlphaFoldDB" id="A0AAE0WD12"/>
<feature type="region of interest" description="Disordered" evidence="2">
    <location>
        <begin position="74"/>
        <end position="95"/>
    </location>
</feature>
<dbReference type="InterPro" id="IPR001542">
    <property type="entry name" value="Defensin_invertebrate/fungal"/>
</dbReference>
<feature type="chain" id="PRO_5042028916" description="Invertebrate defensins family profile domain-containing protein" evidence="3">
    <location>
        <begin position="24"/>
        <end position="95"/>
    </location>
</feature>
<evidence type="ECO:0000256" key="2">
    <source>
        <dbReference type="SAM" id="MobiDB-lite"/>
    </source>
</evidence>
<sequence length="95" mass="10253">MKIILLLIVVLLVATLNVPAVDGGFGCPLNEYECDRHCREDLKCRGGYCDVLKLRLVCTCFGCEQLSTQTSIPVEQSSSSSTTTITTTSASFVST</sequence>
<protein>
    <recommendedName>
        <fullName evidence="4">Invertebrate defensins family profile domain-containing protein</fullName>
    </recommendedName>
</protein>